<evidence type="ECO:0000313" key="4">
    <source>
        <dbReference type="EMBL" id="QDU81971.1"/>
    </source>
</evidence>
<dbReference type="InterPro" id="IPR048527">
    <property type="entry name" value="Sde182_C"/>
</dbReference>
<feature type="domain" description="Cellulose-binding Sde182 nucleoside hydrolase-like" evidence="2">
    <location>
        <begin position="36"/>
        <end position="300"/>
    </location>
</feature>
<accession>A0A518CRW4</accession>
<proteinExistence type="predicted"/>
<dbReference type="Pfam" id="PF07632">
    <property type="entry name" value="Sde182_NH-like"/>
    <property type="match status" value="1"/>
</dbReference>
<keyword evidence="5" id="KW-1185">Reference proteome</keyword>
<evidence type="ECO:0008006" key="6">
    <source>
        <dbReference type="Google" id="ProtNLM"/>
    </source>
</evidence>
<keyword evidence="1" id="KW-0732">Signal</keyword>
<evidence type="ECO:0000313" key="5">
    <source>
        <dbReference type="Proteomes" id="UP000317178"/>
    </source>
</evidence>
<evidence type="ECO:0000259" key="3">
    <source>
        <dbReference type="Pfam" id="PF21027"/>
    </source>
</evidence>
<dbReference type="Proteomes" id="UP000317178">
    <property type="component" value="Chromosome"/>
</dbReference>
<feature type="chain" id="PRO_5022112324" description="Secreted protein containing DUF1593" evidence="1">
    <location>
        <begin position="21"/>
        <end position="448"/>
    </location>
</feature>
<dbReference type="InterPro" id="IPR013783">
    <property type="entry name" value="Ig-like_fold"/>
</dbReference>
<dbReference type="Pfam" id="PF21027">
    <property type="entry name" value="Sde0182_C"/>
    <property type="match status" value="1"/>
</dbReference>
<feature type="domain" description="Cellulose-binding Sde182 C-terminal" evidence="3">
    <location>
        <begin position="366"/>
        <end position="447"/>
    </location>
</feature>
<protein>
    <recommendedName>
        <fullName evidence="6">Secreted protein containing DUF1593</fullName>
    </recommendedName>
</protein>
<gene>
    <name evidence="4" type="ORF">Pla110_37230</name>
</gene>
<name>A0A518CRW4_9PLAN</name>
<dbReference type="AlphaFoldDB" id="A0A518CRW4"/>
<evidence type="ECO:0000259" key="2">
    <source>
        <dbReference type="Pfam" id="PF07632"/>
    </source>
</evidence>
<evidence type="ECO:0000256" key="1">
    <source>
        <dbReference type="SAM" id="SignalP"/>
    </source>
</evidence>
<dbReference type="KEGG" id="plon:Pla110_37230"/>
<dbReference type="Gene3D" id="2.60.40.10">
    <property type="entry name" value="Immunoglobulins"/>
    <property type="match status" value="1"/>
</dbReference>
<feature type="signal peptide" evidence="1">
    <location>
        <begin position="1"/>
        <end position="20"/>
    </location>
</feature>
<dbReference type="GO" id="GO:0016799">
    <property type="term" value="F:hydrolase activity, hydrolyzing N-glycosyl compounds"/>
    <property type="evidence" value="ECO:0007669"/>
    <property type="project" value="InterPro"/>
</dbReference>
<dbReference type="SUPFAM" id="SSF53590">
    <property type="entry name" value="Nucleoside hydrolase"/>
    <property type="match status" value="1"/>
</dbReference>
<sequence precursor="true">MRITILTTLCSLFLLSSLHAADDSNNEATGSDQRLRVIATTDGEIDDRCSMVRFLLYTNEWDVEGLVHSSSKFHWKGNAQHPEHDWEPMSWLDRQLDAYEQVYDKLKQHDSGYPTPDELRSKVRVGNIGYVGEMEEVTPGSELIVEVLLDEDPREVWLQAWGGSNTIARALKTIQEKHPDRIADVNKKARVYLIAEQDDTLKKYILKEWPELPVLLSDWGSFGAIAYGWSKFQTNESKPYFKKDWMTSHILKDHGPLCSMYEAKEDRFRSEGDSPSYLHVVPNGLRSHEHPEYGGWGGRFNPRGGWWRTKEDKDTKPHSVVRWSIDFQQDWAARADWCVKDYADANHAPQPKLKSPADVKAKSGAKVDLDLAGTEDPDGDQLSYDWFYYLEASDYDQEVDVAGADQPTTSIEVPGDAKSGDELHFVCRVTDDGEPALTRYARVIVTVE</sequence>
<dbReference type="InterPro" id="IPR011483">
    <property type="entry name" value="Sde182_NH-like"/>
</dbReference>
<reference evidence="4 5" key="1">
    <citation type="submission" date="2019-02" db="EMBL/GenBank/DDBJ databases">
        <title>Deep-cultivation of Planctomycetes and their phenomic and genomic characterization uncovers novel biology.</title>
        <authorList>
            <person name="Wiegand S."/>
            <person name="Jogler M."/>
            <person name="Boedeker C."/>
            <person name="Pinto D."/>
            <person name="Vollmers J."/>
            <person name="Rivas-Marin E."/>
            <person name="Kohn T."/>
            <person name="Peeters S.H."/>
            <person name="Heuer A."/>
            <person name="Rast P."/>
            <person name="Oberbeckmann S."/>
            <person name="Bunk B."/>
            <person name="Jeske O."/>
            <person name="Meyerdierks A."/>
            <person name="Storesund J.E."/>
            <person name="Kallscheuer N."/>
            <person name="Luecker S."/>
            <person name="Lage O.M."/>
            <person name="Pohl T."/>
            <person name="Merkel B.J."/>
            <person name="Hornburger P."/>
            <person name="Mueller R.-W."/>
            <person name="Bruemmer F."/>
            <person name="Labrenz M."/>
            <person name="Spormann A.M."/>
            <person name="Op den Camp H."/>
            <person name="Overmann J."/>
            <person name="Amann R."/>
            <person name="Jetten M.S.M."/>
            <person name="Mascher T."/>
            <person name="Medema M.H."/>
            <person name="Devos D.P."/>
            <person name="Kaster A.-K."/>
            <person name="Ovreas L."/>
            <person name="Rohde M."/>
            <person name="Galperin M.Y."/>
            <person name="Jogler C."/>
        </authorList>
    </citation>
    <scope>NUCLEOTIDE SEQUENCE [LARGE SCALE GENOMIC DNA]</scope>
    <source>
        <strain evidence="4 5">Pla110</strain>
    </source>
</reference>
<dbReference type="OrthoDB" id="253051at2"/>
<dbReference type="Gene3D" id="3.90.245.10">
    <property type="entry name" value="Ribonucleoside hydrolase-like"/>
    <property type="match status" value="1"/>
</dbReference>
<dbReference type="InterPro" id="IPR036452">
    <property type="entry name" value="Ribo_hydro-like"/>
</dbReference>
<dbReference type="RefSeq" id="WP_144997762.1">
    <property type="nucleotide sequence ID" value="NZ_CP036281.1"/>
</dbReference>
<dbReference type="EMBL" id="CP036281">
    <property type="protein sequence ID" value="QDU81971.1"/>
    <property type="molecule type" value="Genomic_DNA"/>
</dbReference>
<organism evidence="4 5">
    <name type="scientific">Polystyrenella longa</name>
    <dbReference type="NCBI Taxonomy" id="2528007"/>
    <lineage>
        <taxon>Bacteria</taxon>
        <taxon>Pseudomonadati</taxon>
        <taxon>Planctomycetota</taxon>
        <taxon>Planctomycetia</taxon>
        <taxon>Planctomycetales</taxon>
        <taxon>Planctomycetaceae</taxon>
        <taxon>Polystyrenella</taxon>
    </lineage>
</organism>